<gene>
    <name evidence="15" type="ORF">MA16_Dca027104</name>
</gene>
<evidence type="ECO:0000313" key="16">
    <source>
        <dbReference type="Proteomes" id="UP000233837"/>
    </source>
</evidence>
<dbReference type="InterPro" id="IPR057721">
    <property type="entry name" value="BCD1_alpha/beta"/>
</dbReference>
<dbReference type="EMBL" id="KZ503945">
    <property type="protein sequence ID" value="PKU60436.1"/>
    <property type="molecule type" value="Genomic_DNA"/>
</dbReference>
<dbReference type="Gene3D" id="3.30.60.190">
    <property type="match status" value="1"/>
</dbReference>
<dbReference type="PROSITE" id="PS51083">
    <property type="entry name" value="ZF_HIT"/>
    <property type="match status" value="1"/>
</dbReference>
<proteinExistence type="inferred from homology"/>
<evidence type="ECO:0000313" key="15">
    <source>
        <dbReference type="EMBL" id="PKU60436.1"/>
    </source>
</evidence>
<comment type="function">
    <text evidence="8">Required for box C/D snoRNAs accumulation involved in snoRNA processing, snoRNA transport to the nucleolus and ribosome biogenesis.</text>
</comment>
<keyword evidence="16" id="KW-1185">Reference proteome</keyword>
<sequence>MEEESSANSSLNLRNPSLCNECGLNPRKYRCPGCSIRSCSLPCVNSHKKRTSCTGKRRLTEHVPLSQFDDNLLLADYRFLEETKRVAESARRMINGFRCYFGFKLQTKLFMLRNAARRRQIQLLFFPAGMSKRETNQSRYDQRKNTFFWTIELMFHDTGVVLVHHGVDEHAKLLSIFVKHLTPGPWNHKLRSFCETELDVLKLFLQINPKNSKSTFRKLDIKAPIGSQLAKIVMLEHPINFVYLPSHENGFEVEASRMPLLRNPTPSTFDGIPIHNGTLYRVEVQEGEMPSDTRIANLVECRKSEANCNITEANTVVFKDQTTGEAQGEVAANSPESGDAKFYFEKELRDAYSDLIGEMNPDDFLCLDGVYEDSVDLREGRWKHPHLHPDKNSMKKPYEVGGNDKEYSLHTESLVNLRDNPMVEEEPSLVELNDVCNDDNVLQVTEVVLLNTISNDCEENMDHAMPIYEIVPCCIINHNNLDPIAILNSNTFNVQGSGKDTNVDNQMVVNDGAEYVLTLVDGEIAFGD</sequence>
<dbReference type="PANTHER" id="PTHR13483">
    <property type="entry name" value="BOX C_D SNORNA PROTEIN 1-RELATED"/>
    <property type="match status" value="1"/>
</dbReference>
<evidence type="ECO:0000256" key="10">
    <source>
        <dbReference type="ARBA" id="ARBA00061949"/>
    </source>
</evidence>
<comment type="subunit">
    <text evidence="10">Interacts with FBL, SNU13, NOP58, NUFIP1, RUVBL1, RUVBL2 and TAF9. Interacts (via HIT-type zinc finger) with the RUVBL1/RUVBL2 complex in the presence of ADP.</text>
</comment>
<evidence type="ECO:0000256" key="6">
    <source>
        <dbReference type="ARBA" id="ARBA00022833"/>
    </source>
</evidence>
<dbReference type="Proteomes" id="UP000233837">
    <property type="component" value="Unassembled WGS sequence"/>
</dbReference>
<feature type="domain" description="HIT-type" evidence="14">
    <location>
        <begin position="19"/>
        <end position="53"/>
    </location>
</feature>
<reference evidence="15 16" key="2">
    <citation type="journal article" date="2017" name="Nature">
        <title>The Apostasia genome and the evolution of orchids.</title>
        <authorList>
            <person name="Zhang G.Q."/>
            <person name="Liu K.W."/>
            <person name="Li Z."/>
            <person name="Lohaus R."/>
            <person name="Hsiao Y.Y."/>
            <person name="Niu S.C."/>
            <person name="Wang J.Y."/>
            <person name="Lin Y.C."/>
            <person name="Xu Q."/>
            <person name="Chen L.J."/>
            <person name="Yoshida K."/>
            <person name="Fujiwara S."/>
            <person name="Wang Z.W."/>
            <person name="Zhang Y.Q."/>
            <person name="Mitsuda N."/>
            <person name="Wang M."/>
            <person name="Liu G.H."/>
            <person name="Pecoraro L."/>
            <person name="Huang H.X."/>
            <person name="Xiao X.J."/>
            <person name="Lin M."/>
            <person name="Wu X.Y."/>
            <person name="Wu W.L."/>
            <person name="Chen Y.Y."/>
            <person name="Chang S.B."/>
            <person name="Sakamoto S."/>
            <person name="Ohme-Takagi M."/>
            <person name="Yagi M."/>
            <person name="Zeng S.J."/>
            <person name="Shen C.Y."/>
            <person name="Yeh C.M."/>
            <person name="Luo Y.B."/>
            <person name="Tsai W.C."/>
            <person name="Van de Peer Y."/>
            <person name="Liu Z.J."/>
        </authorList>
    </citation>
    <scope>NUCLEOTIDE SEQUENCE [LARGE SCALE GENOMIC DNA]</scope>
    <source>
        <tissue evidence="15">The whole plant</tissue>
    </source>
</reference>
<dbReference type="CDD" id="cd23023">
    <property type="entry name" value="zf-HIT_BCD1"/>
    <property type="match status" value="1"/>
</dbReference>
<dbReference type="GO" id="GO:0000492">
    <property type="term" value="P:box C/D snoRNP assembly"/>
    <property type="evidence" value="ECO:0007669"/>
    <property type="project" value="TreeGrafter"/>
</dbReference>
<evidence type="ECO:0000256" key="4">
    <source>
        <dbReference type="ARBA" id="ARBA00022723"/>
    </source>
</evidence>
<keyword evidence="4" id="KW-0479">Metal-binding</keyword>
<dbReference type="GO" id="GO:0048254">
    <property type="term" value="P:snoRNA localization"/>
    <property type="evidence" value="ECO:0007669"/>
    <property type="project" value="TreeGrafter"/>
</dbReference>
<evidence type="ECO:0000256" key="7">
    <source>
        <dbReference type="ARBA" id="ARBA00022843"/>
    </source>
</evidence>
<evidence type="ECO:0000256" key="8">
    <source>
        <dbReference type="ARBA" id="ARBA00049598"/>
    </source>
</evidence>
<evidence type="ECO:0000259" key="14">
    <source>
        <dbReference type="PROSITE" id="PS51083"/>
    </source>
</evidence>
<evidence type="ECO:0000256" key="1">
    <source>
        <dbReference type="ARBA" id="ARBA00022499"/>
    </source>
</evidence>
<dbReference type="GO" id="GO:0008270">
    <property type="term" value="F:zinc ion binding"/>
    <property type="evidence" value="ECO:0007669"/>
    <property type="project" value="UniProtKB-UniRule"/>
</dbReference>
<dbReference type="Pfam" id="PF04438">
    <property type="entry name" value="zf-HIT"/>
    <property type="match status" value="1"/>
</dbReference>
<dbReference type="STRING" id="906689.A0A2I0VAK1"/>
<evidence type="ECO:0000256" key="12">
    <source>
        <dbReference type="ARBA" id="ARBA00077531"/>
    </source>
</evidence>
<accession>A0A2I0VAK1</accession>
<evidence type="ECO:0000256" key="3">
    <source>
        <dbReference type="ARBA" id="ARBA00022553"/>
    </source>
</evidence>
<keyword evidence="3" id="KW-0597">Phosphoprotein</keyword>
<keyword evidence="5 13" id="KW-0863">Zinc-finger</keyword>
<name>A0A2I0VAK1_9ASPA</name>
<dbReference type="AlphaFoldDB" id="A0A2I0VAK1"/>
<evidence type="ECO:0000256" key="9">
    <source>
        <dbReference type="ARBA" id="ARBA00049654"/>
    </source>
</evidence>
<dbReference type="PANTHER" id="PTHR13483:SF3">
    <property type="entry name" value="BOX C_D SNORNA PROTEIN 1"/>
    <property type="match status" value="1"/>
</dbReference>
<dbReference type="GO" id="GO:0000463">
    <property type="term" value="P:maturation of LSU-rRNA from tricistronic rRNA transcript (SSU-rRNA, 5.8S rRNA, LSU-rRNA)"/>
    <property type="evidence" value="ECO:0007669"/>
    <property type="project" value="TreeGrafter"/>
</dbReference>
<dbReference type="InterPro" id="IPR051639">
    <property type="entry name" value="BCD1"/>
</dbReference>
<dbReference type="Pfam" id="PF25790">
    <property type="entry name" value="BCD1"/>
    <property type="match status" value="1"/>
</dbReference>
<dbReference type="GO" id="GO:0005634">
    <property type="term" value="C:nucleus"/>
    <property type="evidence" value="ECO:0007669"/>
    <property type="project" value="TreeGrafter"/>
</dbReference>
<evidence type="ECO:0000256" key="5">
    <source>
        <dbReference type="ARBA" id="ARBA00022771"/>
    </source>
</evidence>
<evidence type="ECO:0000256" key="11">
    <source>
        <dbReference type="ARBA" id="ARBA00068630"/>
    </source>
</evidence>
<evidence type="ECO:0000256" key="2">
    <source>
        <dbReference type="ARBA" id="ARBA00022517"/>
    </source>
</evidence>
<evidence type="ECO:0000256" key="13">
    <source>
        <dbReference type="PROSITE-ProRule" id="PRU00453"/>
    </source>
</evidence>
<keyword evidence="6" id="KW-0862">Zinc</keyword>
<organism evidence="15 16">
    <name type="scientific">Dendrobium catenatum</name>
    <dbReference type="NCBI Taxonomy" id="906689"/>
    <lineage>
        <taxon>Eukaryota</taxon>
        <taxon>Viridiplantae</taxon>
        <taxon>Streptophyta</taxon>
        <taxon>Embryophyta</taxon>
        <taxon>Tracheophyta</taxon>
        <taxon>Spermatophyta</taxon>
        <taxon>Magnoliopsida</taxon>
        <taxon>Liliopsida</taxon>
        <taxon>Asparagales</taxon>
        <taxon>Orchidaceae</taxon>
        <taxon>Epidendroideae</taxon>
        <taxon>Malaxideae</taxon>
        <taxon>Dendrobiinae</taxon>
        <taxon>Dendrobium</taxon>
    </lineage>
</organism>
<reference evidence="15 16" key="1">
    <citation type="journal article" date="2016" name="Sci. Rep.">
        <title>The Dendrobium catenatum Lindl. genome sequence provides insights into polysaccharide synthase, floral development and adaptive evolution.</title>
        <authorList>
            <person name="Zhang G.Q."/>
            <person name="Xu Q."/>
            <person name="Bian C."/>
            <person name="Tsai W.C."/>
            <person name="Yeh C.M."/>
            <person name="Liu K.W."/>
            <person name="Yoshida K."/>
            <person name="Zhang L.S."/>
            <person name="Chang S.B."/>
            <person name="Chen F."/>
            <person name="Shi Y."/>
            <person name="Su Y.Y."/>
            <person name="Zhang Y.Q."/>
            <person name="Chen L.J."/>
            <person name="Yin Y."/>
            <person name="Lin M."/>
            <person name="Huang H."/>
            <person name="Deng H."/>
            <person name="Wang Z.W."/>
            <person name="Zhu S.L."/>
            <person name="Zhao X."/>
            <person name="Deng C."/>
            <person name="Niu S.C."/>
            <person name="Huang J."/>
            <person name="Wang M."/>
            <person name="Liu G.H."/>
            <person name="Yang H.J."/>
            <person name="Xiao X.J."/>
            <person name="Hsiao Y.Y."/>
            <person name="Wu W.L."/>
            <person name="Chen Y.Y."/>
            <person name="Mitsuda N."/>
            <person name="Ohme-Takagi M."/>
            <person name="Luo Y.B."/>
            <person name="Van de Peer Y."/>
            <person name="Liu Z.J."/>
        </authorList>
    </citation>
    <scope>NUCLEOTIDE SEQUENCE [LARGE SCALE GENOMIC DNA]</scope>
    <source>
        <tissue evidence="15">The whole plant</tissue>
    </source>
</reference>
<dbReference type="InterPro" id="IPR007529">
    <property type="entry name" value="Znf_HIT"/>
</dbReference>
<keyword evidence="7" id="KW-0832">Ubl conjugation</keyword>
<keyword evidence="1" id="KW-1017">Isopeptide bond</keyword>
<keyword evidence="2" id="KW-0690">Ribosome biogenesis</keyword>
<dbReference type="FunFam" id="3.30.60.190:FF:000001">
    <property type="entry name" value="box C/D snoRNA protein 1"/>
    <property type="match status" value="1"/>
</dbReference>
<dbReference type="SUPFAM" id="SSF144232">
    <property type="entry name" value="HIT/MYND zinc finger-like"/>
    <property type="match status" value="1"/>
</dbReference>
<dbReference type="GO" id="GO:0070761">
    <property type="term" value="C:pre-snoRNP complex"/>
    <property type="evidence" value="ECO:0007669"/>
    <property type="project" value="TreeGrafter"/>
</dbReference>
<protein>
    <recommendedName>
        <fullName evidence="11">Box C/D snoRNA protein 1</fullName>
    </recommendedName>
    <alternativeName>
        <fullName evidence="12">Zinc finger HIT domain-containing protein 6</fullName>
    </alternativeName>
</protein>
<comment type="similarity">
    <text evidence="9">Belongs to the BCD1 family.</text>
</comment>